<dbReference type="InterPro" id="IPR000182">
    <property type="entry name" value="GNAT_dom"/>
</dbReference>
<protein>
    <recommendedName>
        <fullName evidence="1">N-acetyltransferase domain-containing protein</fullName>
    </recommendedName>
</protein>
<keyword evidence="3" id="KW-1185">Reference proteome</keyword>
<reference evidence="2 3" key="1">
    <citation type="submission" date="2019-09" db="EMBL/GenBank/DDBJ databases">
        <title>Arthrobacter zafarii sp. nov., a moderately thermotolerant and halotolerant actinobacterium isolated from Cholistan desert soil of Pakistan.</title>
        <authorList>
            <person name="Amin A."/>
            <person name="Ahmed I."/>
            <person name="Khalid N."/>
            <person name="Schumann P."/>
            <person name="Busse H.J."/>
            <person name="Khan I.U."/>
            <person name="Li S."/>
            <person name="Li W.J."/>
        </authorList>
    </citation>
    <scope>NUCLEOTIDE SEQUENCE [LARGE SCALE GENOMIC DNA]</scope>
    <source>
        <strain evidence="2 3">NCCP-1664</strain>
    </source>
</reference>
<dbReference type="Proteomes" id="UP000325307">
    <property type="component" value="Unassembled WGS sequence"/>
</dbReference>
<dbReference type="GO" id="GO:0016747">
    <property type="term" value="F:acyltransferase activity, transferring groups other than amino-acyl groups"/>
    <property type="evidence" value="ECO:0007669"/>
    <property type="project" value="InterPro"/>
</dbReference>
<dbReference type="Gene3D" id="3.40.630.30">
    <property type="match status" value="1"/>
</dbReference>
<evidence type="ECO:0000313" key="3">
    <source>
        <dbReference type="Proteomes" id="UP000325307"/>
    </source>
</evidence>
<proteinExistence type="predicted"/>
<dbReference type="InterPro" id="IPR016181">
    <property type="entry name" value="Acyl_CoA_acyltransferase"/>
</dbReference>
<dbReference type="EMBL" id="BKDJ01000009">
    <property type="protein sequence ID" value="GER23480.1"/>
    <property type="molecule type" value="Genomic_DNA"/>
</dbReference>
<dbReference type="Pfam" id="PF24553">
    <property type="entry name" value="Rv0428c_C"/>
    <property type="match status" value="1"/>
</dbReference>
<dbReference type="PROSITE" id="PS51186">
    <property type="entry name" value="GNAT"/>
    <property type="match status" value="1"/>
</dbReference>
<comment type="caution">
    <text evidence="2">The sequence shown here is derived from an EMBL/GenBank/DDBJ whole genome shotgun (WGS) entry which is preliminary data.</text>
</comment>
<accession>A0A5A7NRP2</accession>
<evidence type="ECO:0000259" key="1">
    <source>
        <dbReference type="PROSITE" id="PS51186"/>
    </source>
</evidence>
<dbReference type="OrthoDB" id="9775595at2"/>
<organism evidence="2 3">
    <name type="scientific">Zafaria cholistanensis</name>
    <dbReference type="NCBI Taxonomy" id="1682741"/>
    <lineage>
        <taxon>Bacteria</taxon>
        <taxon>Bacillati</taxon>
        <taxon>Actinomycetota</taxon>
        <taxon>Actinomycetes</taxon>
        <taxon>Micrococcales</taxon>
        <taxon>Micrococcaceae</taxon>
        <taxon>Zafaria</taxon>
    </lineage>
</organism>
<gene>
    <name evidence="2" type="ORF">NCCP1664_19760</name>
</gene>
<dbReference type="SUPFAM" id="SSF55729">
    <property type="entry name" value="Acyl-CoA N-acyltransferases (Nat)"/>
    <property type="match status" value="1"/>
</dbReference>
<feature type="domain" description="N-acetyltransferase" evidence="1">
    <location>
        <begin position="105"/>
        <end position="241"/>
    </location>
</feature>
<sequence length="241" mass="26286">MAEAWPSIERGAVDGWTLRFAAGVTLRANSVLPLAAPGNLEAAVAEVERRSAERWLDASFQISPATQPADLDGLLAMKGYRTGSPTLVQVMDGLELQRFAGVEADARVELDPEPGPEWLEVYLREEGPGTKEEQAVLRRILLGAPAVYASLRVDGRVESIARMALVGGFGGLSCVVTRAETRRRGHARRILETLLSEAARRDLSGVWLQVREARVGAIVLSHSLGFSTATQYHYRTRELTP</sequence>
<name>A0A5A7NRP2_9MICC</name>
<dbReference type="RefSeq" id="WP_149957070.1">
    <property type="nucleotide sequence ID" value="NZ_BKDJ01000009.1"/>
</dbReference>
<evidence type="ECO:0000313" key="2">
    <source>
        <dbReference type="EMBL" id="GER23480.1"/>
    </source>
</evidence>
<dbReference type="AlphaFoldDB" id="A0A5A7NRP2"/>
<dbReference type="InterPro" id="IPR056935">
    <property type="entry name" value="Rv0428c-like_C"/>
</dbReference>